<reference evidence="1 2" key="1">
    <citation type="submission" date="2020-09" db="EMBL/GenBank/DDBJ databases">
        <authorList>
            <person name="Ashkenazy H."/>
        </authorList>
    </citation>
    <scope>NUCLEOTIDE SEQUENCE [LARGE SCALE GENOMIC DNA]</scope>
    <source>
        <strain evidence="2">cv. Cdm-0</strain>
    </source>
</reference>
<dbReference type="AlphaFoldDB" id="A0A7G2EU43"/>
<evidence type="ECO:0000313" key="2">
    <source>
        <dbReference type="Proteomes" id="UP000516314"/>
    </source>
</evidence>
<sequence>MVTTESSSDKSVNKQAIIDAITLQMEKIIDAKLKPINDQLKAKGKHPVNKLSSRKESNLEKRWIVESRTQERT</sequence>
<proteinExistence type="predicted"/>
<protein>
    <submittedName>
        <fullName evidence="1">(thale cress) hypothetical protein</fullName>
    </submittedName>
</protein>
<name>A0A7G2EU43_ARATH</name>
<dbReference type="Proteomes" id="UP000516314">
    <property type="component" value="Chromosome 3"/>
</dbReference>
<dbReference type="EMBL" id="LR881468">
    <property type="protein sequence ID" value="CAD5324660.1"/>
    <property type="molecule type" value="Genomic_DNA"/>
</dbReference>
<evidence type="ECO:0000313" key="1">
    <source>
        <dbReference type="EMBL" id="CAD5324660.1"/>
    </source>
</evidence>
<organism evidence="1 2">
    <name type="scientific">Arabidopsis thaliana</name>
    <name type="common">Mouse-ear cress</name>
    <dbReference type="NCBI Taxonomy" id="3702"/>
    <lineage>
        <taxon>Eukaryota</taxon>
        <taxon>Viridiplantae</taxon>
        <taxon>Streptophyta</taxon>
        <taxon>Embryophyta</taxon>
        <taxon>Tracheophyta</taxon>
        <taxon>Spermatophyta</taxon>
        <taxon>Magnoliopsida</taxon>
        <taxon>eudicotyledons</taxon>
        <taxon>Gunneridae</taxon>
        <taxon>Pentapetalae</taxon>
        <taxon>rosids</taxon>
        <taxon>malvids</taxon>
        <taxon>Brassicales</taxon>
        <taxon>Brassicaceae</taxon>
        <taxon>Camelineae</taxon>
        <taxon>Arabidopsis</taxon>
    </lineage>
</organism>
<gene>
    <name evidence="1" type="ORF">AT9943_LOCUS12543</name>
</gene>
<accession>A0A7G2EU43</accession>